<dbReference type="Gene3D" id="1.10.540.10">
    <property type="entry name" value="Acyl-CoA dehydrogenase/oxidase, N-terminal domain"/>
    <property type="match status" value="1"/>
</dbReference>
<dbReference type="Pfam" id="PF02771">
    <property type="entry name" value="Acyl-CoA_dh_N"/>
    <property type="match status" value="1"/>
</dbReference>
<evidence type="ECO:0000256" key="1">
    <source>
        <dbReference type="ARBA" id="ARBA00001974"/>
    </source>
</evidence>
<gene>
    <name evidence="8" type="ORF">AWC16_13195</name>
</gene>
<dbReference type="InterPro" id="IPR009100">
    <property type="entry name" value="AcylCoA_DH/oxidase_NM_dom_sf"/>
</dbReference>
<dbReference type="PANTHER" id="PTHR43884:SF20">
    <property type="entry name" value="ACYL-COA DEHYDROGENASE FADE28"/>
    <property type="match status" value="1"/>
</dbReference>
<keyword evidence="4" id="KW-0274">FAD</keyword>
<proteinExistence type="inferred from homology"/>
<protein>
    <submittedName>
        <fullName evidence="8">Acyl-CoA dehydrogenase</fullName>
    </submittedName>
</protein>
<dbReference type="OrthoDB" id="8677713at2"/>
<dbReference type="GO" id="GO:0050660">
    <property type="term" value="F:flavin adenine dinucleotide binding"/>
    <property type="evidence" value="ECO:0007669"/>
    <property type="project" value="InterPro"/>
</dbReference>
<dbReference type="InterPro" id="IPR037069">
    <property type="entry name" value="AcylCoA_DH/ox_N_sf"/>
</dbReference>
<dbReference type="PANTHER" id="PTHR43884">
    <property type="entry name" value="ACYL-COA DEHYDROGENASE"/>
    <property type="match status" value="1"/>
</dbReference>
<keyword evidence="9" id="KW-1185">Reference proteome</keyword>
<dbReference type="AlphaFoldDB" id="A0A1X1YI41"/>
<feature type="domain" description="Acyl-CoA dehydrogenase/oxidase C-terminal" evidence="6">
    <location>
        <begin position="197"/>
        <end position="334"/>
    </location>
</feature>
<comment type="cofactor">
    <cofactor evidence="1">
        <name>FAD</name>
        <dbReference type="ChEBI" id="CHEBI:57692"/>
    </cofactor>
</comment>
<evidence type="ECO:0000313" key="8">
    <source>
        <dbReference type="EMBL" id="ORW10695.1"/>
    </source>
</evidence>
<evidence type="ECO:0000259" key="7">
    <source>
        <dbReference type="Pfam" id="PF02771"/>
    </source>
</evidence>
<keyword evidence="5" id="KW-0560">Oxidoreductase</keyword>
<dbReference type="Gene3D" id="1.20.140.10">
    <property type="entry name" value="Butyryl-CoA Dehydrogenase, subunit A, domain 3"/>
    <property type="match status" value="1"/>
</dbReference>
<evidence type="ECO:0000259" key="6">
    <source>
        <dbReference type="Pfam" id="PF00441"/>
    </source>
</evidence>
<dbReference type="SUPFAM" id="SSF47203">
    <property type="entry name" value="Acyl-CoA dehydrogenase C-terminal domain-like"/>
    <property type="match status" value="1"/>
</dbReference>
<dbReference type="InterPro" id="IPR013786">
    <property type="entry name" value="AcylCoA_DH/ox_N"/>
</dbReference>
<dbReference type="STRING" id="1108812.AWC16_13195"/>
<comment type="similarity">
    <text evidence="2">Belongs to the acyl-CoA dehydrogenase family.</text>
</comment>
<dbReference type="Pfam" id="PF00441">
    <property type="entry name" value="Acyl-CoA_dh_1"/>
    <property type="match status" value="1"/>
</dbReference>
<evidence type="ECO:0000256" key="4">
    <source>
        <dbReference type="ARBA" id="ARBA00022827"/>
    </source>
</evidence>
<evidence type="ECO:0000313" key="9">
    <source>
        <dbReference type="Proteomes" id="UP000193866"/>
    </source>
</evidence>
<dbReference type="EMBL" id="LQPG01000020">
    <property type="protein sequence ID" value="ORW10695.1"/>
    <property type="molecule type" value="Genomic_DNA"/>
</dbReference>
<accession>A0A1X1YI41</accession>
<reference evidence="8 9" key="1">
    <citation type="submission" date="2016-01" db="EMBL/GenBank/DDBJ databases">
        <title>The new phylogeny of the genus Mycobacterium.</title>
        <authorList>
            <person name="Tarcisio F."/>
            <person name="Conor M."/>
            <person name="Antonella G."/>
            <person name="Elisabetta G."/>
            <person name="Giulia F.S."/>
            <person name="Sara T."/>
            <person name="Anna F."/>
            <person name="Clotilde B."/>
            <person name="Roberto B."/>
            <person name="Veronica D.S."/>
            <person name="Fabio R."/>
            <person name="Monica P."/>
            <person name="Olivier J."/>
            <person name="Enrico T."/>
            <person name="Nicola S."/>
        </authorList>
    </citation>
    <scope>NUCLEOTIDE SEQUENCE [LARGE SCALE GENOMIC DNA]</scope>
    <source>
        <strain evidence="8 9">DSM 45394</strain>
    </source>
</reference>
<dbReference type="RefSeq" id="WP_085264966.1">
    <property type="nucleotide sequence ID" value="NZ_JACKVG010000022.1"/>
</dbReference>
<sequence length="335" mass="34721">MTTTDFTELHDDLRAVAADVLARGRIVDWATLVDAGWAGLEVPDALGGAGATFAEVAVICEELGRAGAATHYLGGAVLSVGVLNMLQNSAVRDALLADIATGAARTAVAVGDFTIDSERRLTGRADFVPDAEGADRLLVLATDASGTDVAVIADGLTVTGQPVLDETRRVAAVTADGVAVAESAVLRFAGAARAVRNRAAVAVACDSLGLAEAMLEATVSYAQTRRQFGRPIGSFQAVKHACADMLVKVSVARSLVRDAVDAVVGDDPDADTAVAMAKSYTCAAAVDVVGKALQLHGGIGYTWESGIHVYLKRATFNRSLFGSPAAHRRRIAERY</sequence>
<evidence type="ECO:0000256" key="5">
    <source>
        <dbReference type="ARBA" id="ARBA00023002"/>
    </source>
</evidence>
<dbReference type="InterPro" id="IPR009075">
    <property type="entry name" value="AcylCo_DH/oxidase_C"/>
</dbReference>
<comment type="caution">
    <text evidence="8">The sequence shown here is derived from an EMBL/GenBank/DDBJ whole genome shotgun (WGS) entry which is preliminary data.</text>
</comment>
<evidence type="ECO:0000256" key="3">
    <source>
        <dbReference type="ARBA" id="ARBA00022630"/>
    </source>
</evidence>
<keyword evidence="3" id="KW-0285">Flavoprotein</keyword>
<dbReference type="GO" id="GO:0003995">
    <property type="term" value="F:acyl-CoA dehydrogenase activity"/>
    <property type="evidence" value="ECO:0007669"/>
    <property type="project" value="TreeGrafter"/>
</dbReference>
<dbReference type="InterPro" id="IPR036250">
    <property type="entry name" value="AcylCo_DH-like_C"/>
</dbReference>
<name>A0A1X1YI41_9MYCO</name>
<feature type="domain" description="Acyl-CoA dehydrogenase/oxidase N-terminal" evidence="7">
    <location>
        <begin position="17"/>
        <end position="102"/>
    </location>
</feature>
<dbReference type="Proteomes" id="UP000193866">
    <property type="component" value="Unassembled WGS sequence"/>
</dbReference>
<organism evidence="8 9">
    <name type="scientific">Mycolicibacter longobardus</name>
    <dbReference type="NCBI Taxonomy" id="1108812"/>
    <lineage>
        <taxon>Bacteria</taxon>
        <taxon>Bacillati</taxon>
        <taxon>Actinomycetota</taxon>
        <taxon>Actinomycetes</taxon>
        <taxon>Mycobacteriales</taxon>
        <taxon>Mycobacteriaceae</taxon>
        <taxon>Mycolicibacter</taxon>
    </lineage>
</organism>
<dbReference type="SUPFAM" id="SSF56645">
    <property type="entry name" value="Acyl-CoA dehydrogenase NM domain-like"/>
    <property type="match status" value="1"/>
</dbReference>
<evidence type="ECO:0000256" key="2">
    <source>
        <dbReference type="ARBA" id="ARBA00009347"/>
    </source>
</evidence>